<keyword evidence="4" id="KW-0949">S-adenosyl-L-methionine</keyword>
<dbReference type="GO" id="GO:0003676">
    <property type="term" value="F:nucleic acid binding"/>
    <property type="evidence" value="ECO:0007669"/>
    <property type="project" value="InterPro"/>
</dbReference>
<dbReference type="InterPro" id="IPR056684">
    <property type="entry name" value="DUF7782"/>
</dbReference>
<feature type="domain" description="Methyltransferase small" evidence="5">
    <location>
        <begin position="135"/>
        <end position="225"/>
    </location>
</feature>
<dbReference type="GO" id="GO:0008757">
    <property type="term" value="F:S-adenosylmethionine-dependent methyltransferase activity"/>
    <property type="evidence" value="ECO:0007669"/>
    <property type="project" value="TreeGrafter"/>
</dbReference>
<dbReference type="CDD" id="cd02440">
    <property type="entry name" value="AdoMet_MTases"/>
    <property type="match status" value="1"/>
</dbReference>
<evidence type="ECO:0000256" key="1">
    <source>
        <dbReference type="ARBA" id="ARBA00006149"/>
    </source>
</evidence>
<dbReference type="GO" id="GO:0032259">
    <property type="term" value="P:methylation"/>
    <property type="evidence" value="ECO:0007669"/>
    <property type="project" value="UniProtKB-KW"/>
</dbReference>
<dbReference type="GO" id="GO:0008170">
    <property type="term" value="F:N-methyltransferase activity"/>
    <property type="evidence" value="ECO:0007669"/>
    <property type="project" value="UniProtKB-ARBA"/>
</dbReference>
<dbReference type="RefSeq" id="WP_004806978.1">
    <property type="nucleotide sequence ID" value="NZ_CP116394.1"/>
</dbReference>
<reference evidence="7" key="1">
    <citation type="submission" date="2023-01" db="EMBL/GenBank/DDBJ databases">
        <title>Comparative Genomic Analysis of the Clinically-Derived Winkia Strain NY0527 Provides Evidence into the Taxonomic Reassignment of Winkia neuii and Characterizes Their Virulence Traits.</title>
        <authorList>
            <person name="Cai X."/>
            <person name="Peng Y."/>
            <person name="Li M."/>
            <person name="Qiu Y."/>
            <person name="Wang Y."/>
            <person name="Xu L."/>
            <person name="Hou Q."/>
        </authorList>
    </citation>
    <scope>NUCLEOTIDE SEQUENCE</scope>
    <source>
        <strain evidence="7">NY0527</strain>
    </source>
</reference>
<gene>
    <name evidence="7" type="ORF">PIG85_00570</name>
</gene>
<dbReference type="InterPro" id="IPR002052">
    <property type="entry name" value="DNA_methylase_N6_adenine_CS"/>
</dbReference>
<dbReference type="Proteomes" id="UP001211044">
    <property type="component" value="Chromosome"/>
</dbReference>
<evidence type="ECO:0000313" key="8">
    <source>
        <dbReference type="Proteomes" id="UP001211044"/>
    </source>
</evidence>
<evidence type="ECO:0000256" key="2">
    <source>
        <dbReference type="ARBA" id="ARBA00022603"/>
    </source>
</evidence>
<evidence type="ECO:0000256" key="4">
    <source>
        <dbReference type="ARBA" id="ARBA00022691"/>
    </source>
</evidence>
<comment type="similarity">
    <text evidence="1">Belongs to the eukaryotic/archaeal PrmC-related family.</text>
</comment>
<keyword evidence="2 7" id="KW-0489">Methyltransferase</keyword>
<dbReference type="InterPro" id="IPR052190">
    <property type="entry name" value="Euk-Arch_PrmC-MTase"/>
</dbReference>
<dbReference type="Gene3D" id="3.40.50.150">
    <property type="entry name" value="Vaccinia Virus protein VP39"/>
    <property type="match status" value="1"/>
</dbReference>
<proteinExistence type="inferred from homology"/>
<organism evidence="7 8">
    <name type="scientific">Winkia neuii subsp. anitrata</name>
    <dbReference type="NCBI Taxonomy" id="29318"/>
    <lineage>
        <taxon>Bacteria</taxon>
        <taxon>Bacillati</taxon>
        <taxon>Actinomycetota</taxon>
        <taxon>Actinomycetes</taxon>
        <taxon>Actinomycetales</taxon>
        <taxon>Actinomycetaceae</taxon>
        <taxon>Winkia</taxon>
    </lineage>
</organism>
<feature type="domain" description="DUF7782" evidence="6">
    <location>
        <begin position="390"/>
        <end position="487"/>
    </location>
</feature>
<dbReference type="Pfam" id="PF05175">
    <property type="entry name" value="MTS"/>
    <property type="match status" value="1"/>
</dbReference>
<evidence type="ECO:0000256" key="3">
    <source>
        <dbReference type="ARBA" id="ARBA00022679"/>
    </source>
</evidence>
<dbReference type="InterPro" id="IPR007848">
    <property type="entry name" value="Small_mtfrase_dom"/>
</dbReference>
<evidence type="ECO:0000313" key="7">
    <source>
        <dbReference type="EMBL" id="WCE46172.1"/>
    </source>
</evidence>
<dbReference type="Pfam" id="PF25004">
    <property type="entry name" value="DUF7782"/>
    <property type="match status" value="1"/>
</dbReference>
<evidence type="ECO:0000259" key="6">
    <source>
        <dbReference type="Pfam" id="PF25004"/>
    </source>
</evidence>
<dbReference type="EMBL" id="CP116394">
    <property type="protein sequence ID" value="WCE46172.1"/>
    <property type="molecule type" value="Genomic_DNA"/>
</dbReference>
<dbReference type="GO" id="GO:0035657">
    <property type="term" value="C:eRF1 methyltransferase complex"/>
    <property type="evidence" value="ECO:0007669"/>
    <property type="project" value="TreeGrafter"/>
</dbReference>
<dbReference type="AlphaFoldDB" id="A0AB38XP94"/>
<dbReference type="PANTHER" id="PTHR45875">
    <property type="entry name" value="METHYLTRANSFERASE N6AMT1"/>
    <property type="match status" value="1"/>
</dbReference>
<dbReference type="InterPro" id="IPR029063">
    <property type="entry name" value="SAM-dependent_MTases_sf"/>
</dbReference>
<dbReference type="SUPFAM" id="SSF53335">
    <property type="entry name" value="S-adenosyl-L-methionine-dependent methyltransferases"/>
    <property type="match status" value="1"/>
</dbReference>
<accession>A0AB38XP94</accession>
<dbReference type="PRINTS" id="PR00507">
    <property type="entry name" value="N12N6MTFRASE"/>
</dbReference>
<keyword evidence="3" id="KW-0808">Transferase</keyword>
<sequence>MSLRKLDAALRKCNFSPSGFAAELDEAWQDWARGLESPTQRAVSGWLQLGELNALRVAIALFVTGHRVSKGQVEEFLPEATCLCDGQQRLRARWRLSPLQISIDGKEHTWFVPSDPRSVPGVPLPADHVLGLGGATNSLLAWTPREHFGTVLDLGCGSGAQALAATAHADSVTGVDILPRALGAAGVAAQLAGESVELLQSDMFSAVRGRRFDLIVSNPPFVITPQQAREGERFTYRDGGRDGDDLVAELVAALPEYLSEGGVAALICNWQITGQWRERWDSWLSHSPLDAWVCLREVASPAAYAKMWLRDEGLIPGTAEYAARERLWLDDFDRRGITGVGFGYVLLHRGQGVPVRRFEDALGTDRAPGSEFASHLLTAFARERGGGLEDTALKEARLVVPHDVTEERFYTPGAQDPQVIMLHQGGGVGRQIRVDTALAGLAGACDGELAIGQIIGALSVLLDADKGELERELLPRVRDLYWQGFLRETADSPVRF</sequence>
<dbReference type="PROSITE" id="PS00092">
    <property type="entry name" value="N6_MTASE"/>
    <property type="match status" value="1"/>
</dbReference>
<protein>
    <submittedName>
        <fullName evidence="7">Methyltransferase</fullName>
    </submittedName>
</protein>
<dbReference type="PANTHER" id="PTHR45875:SF1">
    <property type="entry name" value="METHYLTRANSFERASE N6AMT1"/>
    <property type="match status" value="1"/>
</dbReference>
<dbReference type="GO" id="GO:0008276">
    <property type="term" value="F:protein methyltransferase activity"/>
    <property type="evidence" value="ECO:0007669"/>
    <property type="project" value="TreeGrafter"/>
</dbReference>
<name>A0AB38XP94_9ACTO</name>
<dbReference type="KEGG" id="wne:PIG85_00570"/>
<evidence type="ECO:0000259" key="5">
    <source>
        <dbReference type="Pfam" id="PF05175"/>
    </source>
</evidence>